<evidence type="ECO:0000313" key="2">
    <source>
        <dbReference type="EMBL" id="BCB27630.1"/>
    </source>
</evidence>
<reference evidence="3" key="1">
    <citation type="submission" date="2020-03" db="EMBL/GenBank/DDBJ databases">
        <title>Complete genome sequence of sulfur-oxidizing bacterium skT11.</title>
        <authorList>
            <person name="Kanda M."/>
            <person name="Kojima H."/>
            <person name="Fukui M."/>
        </authorList>
    </citation>
    <scope>NUCLEOTIDE SEQUENCE [LARGE SCALE GENOMIC DNA]</scope>
    <source>
        <strain evidence="3">skT11</strain>
    </source>
</reference>
<feature type="region of interest" description="Disordered" evidence="1">
    <location>
        <begin position="65"/>
        <end position="90"/>
    </location>
</feature>
<gene>
    <name evidence="2" type="ORF">SKTS_25160</name>
</gene>
<organism evidence="2 3">
    <name type="scientific">Sulfurimicrobium lacus</name>
    <dbReference type="NCBI Taxonomy" id="2715678"/>
    <lineage>
        <taxon>Bacteria</taxon>
        <taxon>Pseudomonadati</taxon>
        <taxon>Pseudomonadota</taxon>
        <taxon>Betaproteobacteria</taxon>
        <taxon>Nitrosomonadales</taxon>
        <taxon>Sulfuricellaceae</taxon>
        <taxon>Sulfurimicrobium</taxon>
    </lineage>
</organism>
<proteinExistence type="predicted"/>
<evidence type="ECO:0000256" key="1">
    <source>
        <dbReference type="SAM" id="MobiDB-lite"/>
    </source>
</evidence>
<keyword evidence="3" id="KW-1185">Reference proteome</keyword>
<sequence>MANSDDMTELEKKFPRIVEKLALLWGHEGVSPFLTHLLIDDRGDRHGFTGDIMAEIMFLNNLHEDMESENQPQSGQALWENPLIKNLQSE</sequence>
<dbReference type="EMBL" id="AP022853">
    <property type="protein sequence ID" value="BCB27630.1"/>
    <property type="molecule type" value="Genomic_DNA"/>
</dbReference>
<accession>A0A6F8VE62</accession>
<dbReference type="AlphaFoldDB" id="A0A6F8VE62"/>
<protein>
    <submittedName>
        <fullName evidence="2">Uncharacterized protein</fullName>
    </submittedName>
</protein>
<evidence type="ECO:0000313" key="3">
    <source>
        <dbReference type="Proteomes" id="UP000502260"/>
    </source>
</evidence>
<dbReference type="KEGG" id="slac:SKTS_25160"/>
<name>A0A6F8VE62_9PROT</name>
<dbReference type="Proteomes" id="UP000502260">
    <property type="component" value="Chromosome"/>
</dbReference>